<dbReference type="EMBL" id="CP042806">
    <property type="protein sequence ID" value="QEE28210.1"/>
    <property type="molecule type" value="Genomic_DNA"/>
</dbReference>
<dbReference type="KEGG" id="talb:FTW19_09500"/>
<dbReference type="AlphaFoldDB" id="A0A5B9EBX9"/>
<evidence type="ECO:0000313" key="2">
    <source>
        <dbReference type="Proteomes" id="UP000321820"/>
    </source>
</evidence>
<name>A0A5B9EBX9_9BACT</name>
<sequence length="220" mass="24741">MTDTGEIERFARDPRILVQVCRGVIERLDTSSDSAAIAEQEAQLRAIARAVEQLEKSRVAVPDPLRAEKTRLAVSLAVQADAKQALTQLADDFQDILNDLRDRLGFRATVPEPKQSKPAGKRARTPKATRLPKTPHIILREHILLALKKLGGKARMSDVMDEMSKQLEGKLLPGDLALRQDGKSIAWKNNAQWERLRMRQDGILRDDSPSGIWELIKERK</sequence>
<organism evidence="1 2">
    <name type="scientific">Terriglobus albidus</name>
    <dbReference type="NCBI Taxonomy" id="1592106"/>
    <lineage>
        <taxon>Bacteria</taxon>
        <taxon>Pseudomonadati</taxon>
        <taxon>Acidobacteriota</taxon>
        <taxon>Terriglobia</taxon>
        <taxon>Terriglobales</taxon>
        <taxon>Acidobacteriaceae</taxon>
        <taxon>Terriglobus</taxon>
    </lineage>
</organism>
<keyword evidence="2" id="KW-1185">Reference proteome</keyword>
<protein>
    <recommendedName>
        <fullName evidence="3">Restriction system protein Mrr-like N-terminal domain-containing protein</fullName>
    </recommendedName>
</protein>
<dbReference type="OrthoDB" id="161627at2"/>
<gene>
    <name evidence="1" type="ORF">FTW19_09500</name>
</gene>
<evidence type="ECO:0008006" key="3">
    <source>
        <dbReference type="Google" id="ProtNLM"/>
    </source>
</evidence>
<proteinExistence type="predicted"/>
<accession>A0A5B9EBX9</accession>
<dbReference type="Proteomes" id="UP000321820">
    <property type="component" value="Chromosome"/>
</dbReference>
<evidence type="ECO:0000313" key="1">
    <source>
        <dbReference type="EMBL" id="QEE28210.1"/>
    </source>
</evidence>
<dbReference type="RefSeq" id="WP_147647400.1">
    <property type="nucleotide sequence ID" value="NZ_CP042806.1"/>
</dbReference>
<reference evidence="1 2" key="1">
    <citation type="submission" date="2019-08" db="EMBL/GenBank/DDBJ databases">
        <title>Complete genome sequence of Terriglobus albidus strain ORNL.</title>
        <authorList>
            <person name="Podar M."/>
        </authorList>
    </citation>
    <scope>NUCLEOTIDE SEQUENCE [LARGE SCALE GENOMIC DNA]</scope>
    <source>
        <strain evidence="1 2">ORNL</strain>
    </source>
</reference>